<reference evidence="1 2" key="1">
    <citation type="submission" date="2024-11" db="EMBL/GenBank/DDBJ databases">
        <title>The Natural Products Discovery Center: Release of the First 8490 Sequenced Strains for Exploring Actinobacteria Biosynthetic Diversity.</title>
        <authorList>
            <person name="Kalkreuter E."/>
            <person name="Kautsar S.A."/>
            <person name="Yang D."/>
            <person name="Bader C.D."/>
            <person name="Teijaro C.N."/>
            <person name="Fluegel L."/>
            <person name="Davis C.M."/>
            <person name="Simpson J.R."/>
            <person name="Lauterbach L."/>
            <person name="Steele A.D."/>
            <person name="Gui C."/>
            <person name="Meng S."/>
            <person name="Li G."/>
            <person name="Viehrig K."/>
            <person name="Ye F."/>
            <person name="Su P."/>
            <person name="Kiefer A.F."/>
            <person name="Nichols A."/>
            <person name="Cepeda A.J."/>
            <person name="Yan W."/>
            <person name="Fan B."/>
            <person name="Jiang Y."/>
            <person name="Adhikari A."/>
            <person name="Zheng C.-J."/>
            <person name="Schuster L."/>
            <person name="Cowan T.M."/>
            <person name="Smanski M.J."/>
            <person name="Chevrette M.G."/>
            <person name="De Carvalho L.P.S."/>
            <person name="Shen B."/>
        </authorList>
    </citation>
    <scope>NUCLEOTIDE SEQUENCE [LARGE SCALE GENOMIC DNA]</scope>
    <source>
        <strain evidence="1 2">NPDC078403</strain>
    </source>
</reference>
<dbReference type="Proteomes" id="UP001620262">
    <property type="component" value="Unassembled WGS sequence"/>
</dbReference>
<proteinExistence type="predicted"/>
<gene>
    <name evidence="1" type="ORF">ACI2JU_14810</name>
</gene>
<name>A0ABW8KZA9_9GAMM</name>
<evidence type="ECO:0000313" key="1">
    <source>
        <dbReference type="EMBL" id="MFK3865127.1"/>
    </source>
</evidence>
<dbReference type="RefSeq" id="WP_404675813.1">
    <property type="nucleotide sequence ID" value="NZ_JBJDOT010000021.1"/>
</dbReference>
<organism evidence="1 2">
    <name type="scientific">Pseudoalteromonas rhizosphaerae</name>
    <dbReference type="NCBI Taxonomy" id="2518973"/>
    <lineage>
        <taxon>Bacteria</taxon>
        <taxon>Pseudomonadati</taxon>
        <taxon>Pseudomonadota</taxon>
        <taxon>Gammaproteobacteria</taxon>
        <taxon>Alteromonadales</taxon>
        <taxon>Pseudoalteromonadaceae</taxon>
        <taxon>Pseudoalteromonas</taxon>
    </lineage>
</organism>
<dbReference type="EMBL" id="JBJDOT010000021">
    <property type="protein sequence ID" value="MFK3865127.1"/>
    <property type="molecule type" value="Genomic_DNA"/>
</dbReference>
<evidence type="ECO:0000313" key="2">
    <source>
        <dbReference type="Proteomes" id="UP001620262"/>
    </source>
</evidence>
<sequence length="83" mass="9541">MSLLFQGELCAEPNEYDDPDVVFVGKEMITSIVTELENKSKPYFQELLYEVNCSPDFWLFDSMFNFLKSAAYNNNAIVIIWGG</sequence>
<comment type="caution">
    <text evidence="1">The sequence shown here is derived from an EMBL/GenBank/DDBJ whole genome shotgun (WGS) entry which is preliminary data.</text>
</comment>
<accession>A0ABW8KZA9</accession>
<keyword evidence="2" id="KW-1185">Reference proteome</keyword>
<protein>
    <submittedName>
        <fullName evidence="1">Uncharacterized protein</fullName>
    </submittedName>
</protein>